<reference evidence="11 12" key="1">
    <citation type="submission" date="2019-03" db="EMBL/GenBank/DDBJ databases">
        <title>Genomic Encyclopedia of Type Strains, Phase IV (KMG-IV): sequencing the most valuable type-strain genomes for metagenomic binning, comparative biology and taxonomic classification.</title>
        <authorList>
            <person name="Goeker M."/>
        </authorList>
    </citation>
    <scope>NUCLEOTIDE SEQUENCE [LARGE SCALE GENOMIC DNA]</scope>
    <source>
        <strain evidence="11 12">DSM 21944</strain>
    </source>
</reference>
<keyword evidence="7" id="KW-0653">Protein transport</keyword>
<keyword evidence="5" id="KW-0997">Cell inner membrane</keyword>
<evidence type="ECO:0000256" key="3">
    <source>
        <dbReference type="ARBA" id="ARBA00022448"/>
    </source>
</evidence>
<keyword evidence="6" id="KW-0812">Transmembrane</keyword>
<evidence type="ECO:0000313" key="11">
    <source>
        <dbReference type="EMBL" id="TCT00705.1"/>
    </source>
</evidence>
<proteinExistence type="inferred from homology"/>
<evidence type="ECO:0000256" key="1">
    <source>
        <dbReference type="ARBA" id="ARBA00004383"/>
    </source>
</evidence>
<name>A0A4S3KRQ7_9GAMM</name>
<evidence type="ECO:0000256" key="4">
    <source>
        <dbReference type="ARBA" id="ARBA00022475"/>
    </source>
</evidence>
<keyword evidence="9" id="KW-0472">Membrane</keyword>
<dbReference type="EMBL" id="SMAF01000002">
    <property type="protein sequence ID" value="TCT00705.1"/>
    <property type="molecule type" value="Genomic_DNA"/>
</dbReference>
<dbReference type="AlphaFoldDB" id="A0A4S3KRQ7"/>
<dbReference type="RefSeq" id="WP_123520828.1">
    <property type="nucleotide sequence ID" value="NZ_JBHLWF010000013.1"/>
</dbReference>
<gene>
    <name evidence="11" type="ORF">EDC25_10269</name>
</gene>
<keyword evidence="4" id="KW-1003">Cell membrane</keyword>
<dbReference type="PANTHER" id="PTHR33446">
    <property type="entry name" value="PROTEIN TONB-RELATED"/>
    <property type="match status" value="1"/>
</dbReference>
<comment type="similarity">
    <text evidence="2">Belongs to the TonB family.</text>
</comment>
<organism evidence="11 12">
    <name type="scientific">Pseudofulvimonas gallinarii</name>
    <dbReference type="NCBI Taxonomy" id="634155"/>
    <lineage>
        <taxon>Bacteria</taxon>
        <taxon>Pseudomonadati</taxon>
        <taxon>Pseudomonadota</taxon>
        <taxon>Gammaproteobacteria</taxon>
        <taxon>Lysobacterales</taxon>
        <taxon>Rhodanobacteraceae</taxon>
        <taxon>Pseudofulvimonas</taxon>
    </lineage>
</organism>
<evidence type="ECO:0000256" key="2">
    <source>
        <dbReference type="ARBA" id="ARBA00006555"/>
    </source>
</evidence>
<dbReference type="Gene3D" id="3.30.1150.10">
    <property type="match status" value="1"/>
</dbReference>
<dbReference type="Pfam" id="PF03544">
    <property type="entry name" value="TonB_C"/>
    <property type="match status" value="1"/>
</dbReference>
<dbReference type="SUPFAM" id="SSF74653">
    <property type="entry name" value="TolA/TonB C-terminal domain"/>
    <property type="match status" value="1"/>
</dbReference>
<dbReference type="GO" id="GO:0098797">
    <property type="term" value="C:plasma membrane protein complex"/>
    <property type="evidence" value="ECO:0007669"/>
    <property type="project" value="TreeGrafter"/>
</dbReference>
<comment type="caution">
    <text evidence="11">The sequence shown here is derived from an EMBL/GenBank/DDBJ whole genome shotgun (WGS) entry which is preliminary data.</text>
</comment>
<accession>A0A4S3KRQ7</accession>
<dbReference type="PANTHER" id="PTHR33446:SF2">
    <property type="entry name" value="PROTEIN TONB"/>
    <property type="match status" value="1"/>
</dbReference>
<evidence type="ECO:0000259" key="10">
    <source>
        <dbReference type="PROSITE" id="PS52015"/>
    </source>
</evidence>
<sequence>MRRRRPTPPLSRTRGEEGEVLLRVLVGVDGRTTQVRLHRSSGHARLDRSALNAVQRWRFRPARVDGVPREAWIVIPVNFSLGRG</sequence>
<evidence type="ECO:0000256" key="5">
    <source>
        <dbReference type="ARBA" id="ARBA00022519"/>
    </source>
</evidence>
<dbReference type="NCBIfam" id="TIGR01352">
    <property type="entry name" value="tonB_Cterm"/>
    <property type="match status" value="1"/>
</dbReference>
<dbReference type="InterPro" id="IPR051045">
    <property type="entry name" value="TonB-dependent_transducer"/>
</dbReference>
<evidence type="ECO:0000256" key="9">
    <source>
        <dbReference type="ARBA" id="ARBA00023136"/>
    </source>
</evidence>
<feature type="domain" description="TonB C-terminal" evidence="10">
    <location>
        <begin position="1"/>
        <end position="84"/>
    </location>
</feature>
<dbReference type="InterPro" id="IPR037682">
    <property type="entry name" value="TonB_C"/>
</dbReference>
<evidence type="ECO:0000256" key="6">
    <source>
        <dbReference type="ARBA" id="ARBA00022692"/>
    </source>
</evidence>
<dbReference type="GO" id="GO:0031992">
    <property type="term" value="F:energy transducer activity"/>
    <property type="evidence" value="ECO:0007669"/>
    <property type="project" value="TreeGrafter"/>
</dbReference>
<dbReference type="OrthoDB" id="9792439at2"/>
<dbReference type="GO" id="GO:0055085">
    <property type="term" value="P:transmembrane transport"/>
    <property type="evidence" value="ECO:0007669"/>
    <property type="project" value="InterPro"/>
</dbReference>
<comment type="subcellular location">
    <subcellularLocation>
        <location evidence="1">Cell inner membrane</location>
        <topology evidence="1">Single-pass membrane protein</topology>
        <orientation evidence="1">Periplasmic side</orientation>
    </subcellularLocation>
</comment>
<dbReference type="Proteomes" id="UP000294599">
    <property type="component" value="Unassembled WGS sequence"/>
</dbReference>
<keyword evidence="8" id="KW-1133">Transmembrane helix</keyword>
<keyword evidence="3" id="KW-0813">Transport</keyword>
<dbReference type="PROSITE" id="PS52015">
    <property type="entry name" value="TONB_CTD"/>
    <property type="match status" value="1"/>
</dbReference>
<protein>
    <submittedName>
        <fullName evidence="11">TonB family protein</fullName>
    </submittedName>
</protein>
<evidence type="ECO:0000256" key="8">
    <source>
        <dbReference type="ARBA" id="ARBA00022989"/>
    </source>
</evidence>
<keyword evidence="12" id="KW-1185">Reference proteome</keyword>
<dbReference type="GO" id="GO:0015031">
    <property type="term" value="P:protein transport"/>
    <property type="evidence" value="ECO:0007669"/>
    <property type="project" value="UniProtKB-KW"/>
</dbReference>
<dbReference type="InterPro" id="IPR006260">
    <property type="entry name" value="TonB/TolA_C"/>
</dbReference>
<evidence type="ECO:0000313" key="12">
    <source>
        <dbReference type="Proteomes" id="UP000294599"/>
    </source>
</evidence>
<evidence type="ECO:0000256" key="7">
    <source>
        <dbReference type="ARBA" id="ARBA00022927"/>
    </source>
</evidence>